<sequence>MAPKLKSSQSPGTKRKLKRGFGSSFNDALVKNVKADLTTLDEQAATRYAFIAKWFEKCASDLGGVSVNGKKCMTWTEAMSDEVGLWKLQTYKTVIGYYALKAKPSDKTLKRIDVQTLLSFTYRIHAAHNFWHNLSGDPQLREKLKHFIDECEVTFKLRRSKFIRAALTPASVYALVQQSARLSLPIRSILSIVLFQAICSSTGYRAGSLTRAASKRLMSAEKSGLKYSSITAWAVPGSTGSKNTLIVWISPRSFKATHAKGSSAVLMDNGKIGVSANYLIMMAAELDGVLGDLTVEKILDPAFLGNSSKPRRVVFDENKVDQHILVRRAGGLSLCTSDFVAAAVYQKHDYETAGQIMQHRHGSNVTGRYFGAALPYVATLALYGQTVSPEDSFHMTRRTAVVTEDAPRALTPDELDAVLADPALLKLRELQNELVDSIAKEYGDLSLAPASLQKEFRRLGGKWRSKVIFGIETKFRQSRDEWFRRKRQGTSEERENLLDTPVKLLEEEPMDVAISQAQEVLEYIALPELPEIDSDSASPVNTKPSIPSTVMIVDDTNRNRLAELLDENSSSIDIEETLALLHKIEAGEGVKGSMDWMMARADRARRAQTHRLTSRTRQAKKARRSKDKEEDEFESTEGDDTDDMWERYLEEEKEDGDDAETDKDIAEISDEELIDEDDEAEEYWKDDEKL</sequence>
<proteinExistence type="predicted"/>
<name>A0A1B9ICG5_9TREE</name>
<reference evidence="2" key="1">
    <citation type="submission" date="2013-07" db="EMBL/GenBank/DDBJ databases">
        <title>The Genome Sequence of Cryptococcus pinus CBS10737.</title>
        <authorList>
            <consortium name="The Broad Institute Genome Sequencing Platform"/>
            <person name="Cuomo C."/>
            <person name="Litvintseva A."/>
            <person name="Chen Y."/>
            <person name="Heitman J."/>
            <person name="Sun S."/>
            <person name="Springer D."/>
            <person name="Dromer F."/>
            <person name="Young S.K."/>
            <person name="Zeng Q."/>
            <person name="Gargeya S."/>
            <person name="Fitzgerald M."/>
            <person name="Abouelleil A."/>
            <person name="Alvarado L."/>
            <person name="Berlin A.M."/>
            <person name="Chapman S.B."/>
            <person name="Dewar J."/>
            <person name="Goldberg J."/>
            <person name="Griggs A."/>
            <person name="Gujja S."/>
            <person name="Hansen M."/>
            <person name="Howarth C."/>
            <person name="Imamovic A."/>
            <person name="Larimer J."/>
            <person name="McCowan C."/>
            <person name="Murphy C."/>
            <person name="Pearson M."/>
            <person name="Priest M."/>
            <person name="Roberts A."/>
            <person name="Saif S."/>
            <person name="Shea T."/>
            <person name="Sykes S."/>
            <person name="Wortman J."/>
            <person name="Nusbaum C."/>
            <person name="Birren B."/>
        </authorList>
    </citation>
    <scope>NUCLEOTIDE SEQUENCE [LARGE SCALE GENOMIC DNA]</scope>
    <source>
        <strain evidence="2">CBS 10737</strain>
    </source>
</reference>
<reference evidence="2" key="2">
    <citation type="submission" date="2016-07" db="EMBL/GenBank/DDBJ databases">
        <title>Evolution of pathogenesis and genome organization in the Tremellales.</title>
        <authorList>
            <person name="Cuomo C."/>
            <person name="Litvintseva A."/>
            <person name="Heitman J."/>
            <person name="Chen Y."/>
            <person name="Sun S."/>
            <person name="Springer D."/>
            <person name="Dromer F."/>
            <person name="Young S."/>
            <person name="Zeng Q."/>
            <person name="Chapman S."/>
            <person name="Gujja S."/>
            <person name="Saif S."/>
            <person name="Birren B."/>
        </authorList>
    </citation>
    <scope>NUCLEOTIDE SEQUENCE</scope>
    <source>
        <strain evidence="2">CBS 10737</strain>
    </source>
</reference>
<dbReference type="AlphaFoldDB" id="A0A1B9ICG5"/>
<feature type="region of interest" description="Disordered" evidence="1">
    <location>
        <begin position="603"/>
        <end position="690"/>
    </location>
</feature>
<feature type="compositionally biased region" description="Basic residues" evidence="1">
    <location>
        <begin position="606"/>
        <end position="625"/>
    </location>
</feature>
<accession>A0A1B9ICG5</accession>
<dbReference type="RefSeq" id="XP_019014547.2">
    <property type="nucleotide sequence ID" value="XM_019152409.2"/>
</dbReference>
<protein>
    <submittedName>
        <fullName evidence="2">Uncharacterized protein</fullName>
    </submittedName>
</protein>
<evidence type="ECO:0000256" key="1">
    <source>
        <dbReference type="SAM" id="MobiDB-lite"/>
    </source>
</evidence>
<organism evidence="2">
    <name type="scientific">Kwoniella pini CBS 10737</name>
    <dbReference type="NCBI Taxonomy" id="1296096"/>
    <lineage>
        <taxon>Eukaryota</taxon>
        <taxon>Fungi</taxon>
        <taxon>Dikarya</taxon>
        <taxon>Basidiomycota</taxon>
        <taxon>Agaricomycotina</taxon>
        <taxon>Tremellomycetes</taxon>
        <taxon>Tremellales</taxon>
        <taxon>Cryptococcaceae</taxon>
        <taxon>Kwoniella</taxon>
    </lineage>
</organism>
<gene>
    <name evidence="2" type="ORF">I206_00630</name>
</gene>
<dbReference type="KEGG" id="kpin:30168999"/>
<dbReference type="GeneID" id="30168999"/>
<evidence type="ECO:0000313" key="2">
    <source>
        <dbReference type="EMBL" id="OCF53328.1"/>
    </source>
</evidence>
<feature type="compositionally biased region" description="Acidic residues" evidence="1">
    <location>
        <begin position="629"/>
        <end position="643"/>
    </location>
</feature>
<dbReference type="EMBL" id="KI894007">
    <property type="protein sequence ID" value="OCF53328.1"/>
    <property type="molecule type" value="Genomic_DNA"/>
</dbReference>
<feature type="compositionally biased region" description="Acidic residues" evidence="1">
    <location>
        <begin position="651"/>
        <end position="681"/>
    </location>
</feature>